<dbReference type="Gene3D" id="3.40.50.720">
    <property type="entry name" value="NAD(P)-binding Rossmann-like Domain"/>
    <property type="match status" value="1"/>
</dbReference>
<dbReference type="GO" id="GO:0005737">
    <property type="term" value="C:cytoplasm"/>
    <property type="evidence" value="ECO:0007669"/>
    <property type="project" value="TreeGrafter"/>
</dbReference>
<feature type="domain" description="Alcohol dehydrogenase-like N-terminal" evidence="8">
    <location>
        <begin position="31"/>
        <end position="141"/>
    </location>
</feature>
<dbReference type="Pfam" id="PF08240">
    <property type="entry name" value="ADH_N"/>
    <property type="match status" value="1"/>
</dbReference>
<dbReference type="SUPFAM" id="SSF50129">
    <property type="entry name" value="GroES-like"/>
    <property type="match status" value="1"/>
</dbReference>
<comment type="similarity">
    <text evidence="2">Belongs to the zinc-containing alcohol dehydrogenase family.</text>
</comment>
<keyword evidence="10" id="KW-1185">Reference proteome</keyword>
<sequence length="364" mass="38848">MPSLPKEYKAAVFEAKGQPLTFKQVKLELPKPGEVLVKVLACGVCHSDVAVQNALFGNSFPIVPGHEVIGEVAAVPDGETRWAVGARVGAPWHGGHDGTCKACQRGLFQMCEKEQINGVTRDGGYAEYVTLRTEAVVSVPEDVDPAAFCPLLCAGVTVFNSLRKQNVIPGSLVAIQGLGGLGHLALQYTSKMGYRTVAISSSSEKKDFAMRLGAHDYIDASQGDIGEQLQKMGGASCIIFTAPNQKLIPSLLQGLGPLGKLLILAASAPVEVNTASMIHYGLSLVAWPSGHALDSEEAIDFARVHDVNVMIEKFPLDKANDALKKMMDGKQKSRGAEPLELAPSMVFAPVIEYSGDELHFPLDE</sequence>
<evidence type="ECO:0000256" key="4">
    <source>
        <dbReference type="ARBA" id="ARBA00022833"/>
    </source>
</evidence>
<evidence type="ECO:0000313" key="9">
    <source>
        <dbReference type="EMBL" id="KAJ9614812.1"/>
    </source>
</evidence>
<proteinExistence type="inferred from homology"/>
<evidence type="ECO:0000259" key="8">
    <source>
        <dbReference type="Pfam" id="PF08240"/>
    </source>
</evidence>
<evidence type="ECO:0000256" key="6">
    <source>
        <dbReference type="ARBA" id="ARBA00023027"/>
    </source>
</evidence>
<protein>
    <recommendedName>
        <fullName evidence="11">Enoyl reductase (ER) domain-containing protein</fullName>
    </recommendedName>
</protein>
<dbReference type="FunFam" id="3.40.50.720:FF:000039">
    <property type="entry name" value="Alcohol dehydrogenase AdhP"/>
    <property type="match status" value="1"/>
</dbReference>
<name>A0AA39CMK1_9EURO</name>
<dbReference type="Pfam" id="PF00107">
    <property type="entry name" value="ADH_zinc_N"/>
    <property type="match status" value="1"/>
</dbReference>
<dbReference type="Proteomes" id="UP001172681">
    <property type="component" value="Unassembled WGS sequence"/>
</dbReference>
<evidence type="ECO:0000256" key="3">
    <source>
        <dbReference type="ARBA" id="ARBA00022723"/>
    </source>
</evidence>
<feature type="domain" description="Alcohol dehydrogenase-like C-terminal" evidence="7">
    <location>
        <begin position="180"/>
        <end position="301"/>
    </location>
</feature>
<dbReference type="InterPro" id="IPR013154">
    <property type="entry name" value="ADH-like_N"/>
</dbReference>
<dbReference type="GO" id="GO:0004022">
    <property type="term" value="F:alcohol dehydrogenase (NAD+) activity"/>
    <property type="evidence" value="ECO:0007669"/>
    <property type="project" value="TreeGrafter"/>
</dbReference>
<keyword evidence="5" id="KW-0560">Oxidoreductase</keyword>
<evidence type="ECO:0000313" key="10">
    <source>
        <dbReference type="Proteomes" id="UP001172681"/>
    </source>
</evidence>
<keyword evidence="4" id="KW-0862">Zinc</keyword>
<dbReference type="Gene3D" id="3.90.180.10">
    <property type="entry name" value="Medium-chain alcohol dehydrogenases, catalytic domain"/>
    <property type="match status" value="1"/>
</dbReference>
<dbReference type="PANTHER" id="PTHR42940:SF7">
    <property type="entry name" value="ALCOHOL DEHYDROGENASE-LIKE N-TERMINAL DOMAIN-CONTAINING PROTEIN"/>
    <property type="match status" value="1"/>
</dbReference>
<dbReference type="PANTHER" id="PTHR42940">
    <property type="entry name" value="ALCOHOL DEHYDROGENASE 1-RELATED"/>
    <property type="match status" value="1"/>
</dbReference>
<dbReference type="InterPro" id="IPR013149">
    <property type="entry name" value="ADH-like_C"/>
</dbReference>
<keyword evidence="3" id="KW-0479">Metal-binding</keyword>
<comment type="caution">
    <text evidence="9">The sequence shown here is derived from an EMBL/GenBank/DDBJ whole genome shotgun (WGS) entry which is preliminary data.</text>
</comment>
<evidence type="ECO:0000259" key="7">
    <source>
        <dbReference type="Pfam" id="PF00107"/>
    </source>
</evidence>
<evidence type="ECO:0000256" key="2">
    <source>
        <dbReference type="ARBA" id="ARBA00008072"/>
    </source>
</evidence>
<accession>A0AA39CMK1</accession>
<evidence type="ECO:0000256" key="1">
    <source>
        <dbReference type="ARBA" id="ARBA00001947"/>
    </source>
</evidence>
<dbReference type="EMBL" id="JAPDRN010000183">
    <property type="protein sequence ID" value="KAJ9614812.1"/>
    <property type="molecule type" value="Genomic_DNA"/>
</dbReference>
<comment type="cofactor">
    <cofactor evidence="1">
        <name>Zn(2+)</name>
        <dbReference type="ChEBI" id="CHEBI:29105"/>
    </cofactor>
</comment>
<keyword evidence="6" id="KW-0520">NAD</keyword>
<reference evidence="9" key="1">
    <citation type="submission" date="2022-10" db="EMBL/GenBank/DDBJ databases">
        <title>Culturing micro-colonial fungi from biological soil crusts in the Mojave desert and describing Neophaeococcomyces mojavensis, and introducing the new genera and species Taxawa tesnikishii.</title>
        <authorList>
            <person name="Kurbessoian T."/>
            <person name="Stajich J.E."/>
        </authorList>
    </citation>
    <scope>NUCLEOTIDE SEQUENCE</scope>
    <source>
        <strain evidence="9">TK_35</strain>
    </source>
</reference>
<dbReference type="InterPro" id="IPR011032">
    <property type="entry name" value="GroES-like_sf"/>
</dbReference>
<dbReference type="InterPro" id="IPR036291">
    <property type="entry name" value="NAD(P)-bd_dom_sf"/>
</dbReference>
<gene>
    <name evidence="9" type="ORF">H2204_014393</name>
</gene>
<organism evidence="9 10">
    <name type="scientific">Knufia peltigerae</name>
    <dbReference type="NCBI Taxonomy" id="1002370"/>
    <lineage>
        <taxon>Eukaryota</taxon>
        <taxon>Fungi</taxon>
        <taxon>Dikarya</taxon>
        <taxon>Ascomycota</taxon>
        <taxon>Pezizomycotina</taxon>
        <taxon>Eurotiomycetes</taxon>
        <taxon>Chaetothyriomycetidae</taxon>
        <taxon>Chaetothyriales</taxon>
        <taxon>Trichomeriaceae</taxon>
        <taxon>Knufia</taxon>
    </lineage>
</organism>
<evidence type="ECO:0008006" key="11">
    <source>
        <dbReference type="Google" id="ProtNLM"/>
    </source>
</evidence>
<dbReference type="GO" id="GO:0046872">
    <property type="term" value="F:metal ion binding"/>
    <property type="evidence" value="ECO:0007669"/>
    <property type="project" value="UniProtKB-KW"/>
</dbReference>
<evidence type="ECO:0000256" key="5">
    <source>
        <dbReference type="ARBA" id="ARBA00023002"/>
    </source>
</evidence>
<dbReference type="SUPFAM" id="SSF51735">
    <property type="entry name" value="NAD(P)-binding Rossmann-fold domains"/>
    <property type="match status" value="1"/>
</dbReference>
<dbReference type="AlphaFoldDB" id="A0AA39CMK1"/>